<organism evidence="4 5">
    <name type="scientific">Aquarana catesbeiana</name>
    <name type="common">American bullfrog</name>
    <name type="synonym">Rana catesbeiana</name>
    <dbReference type="NCBI Taxonomy" id="8400"/>
    <lineage>
        <taxon>Eukaryota</taxon>
        <taxon>Metazoa</taxon>
        <taxon>Chordata</taxon>
        <taxon>Craniata</taxon>
        <taxon>Vertebrata</taxon>
        <taxon>Euteleostomi</taxon>
        <taxon>Amphibia</taxon>
        <taxon>Batrachia</taxon>
        <taxon>Anura</taxon>
        <taxon>Neobatrachia</taxon>
        <taxon>Ranoidea</taxon>
        <taxon>Ranidae</taxon>
        <taxon>Aquarana</taxon>
    </lineage>
</organism>
<dbReference type="InterPro" id="IPR011993">
    <property type="entry name" value="PH-like_dom_sf"/>
</dbReference>
<feature type="domain" description="GED" evidence="3">
    <location>
        <begin position="120"/>
        <end position="211"/>
    </location>
</feature>
<dbReference type="Pfam" id="PF00169">
    <property type="entry name" value="PH"/>
    <property type="match status" value="1"/>
</dbReference>
<sequence>MKGGSKEYWFVLTAESLSWYKDEEEKEKKYMLPLDNLKIRDVEKGFMSTKHIFGIFNTESRNVYKDLRQIELACDSQEDVDSWKASFLRAGVYPEKDQTENEDDMQENTFSMDPQLERQVETIRNLVDSYMGIINKTIRDLMPKTIMHLMINNAKDFIHSELLAYLYSSTDQNSLMEESADQAQRRDDMLRMYHALKEALNIIGDITTSTITTPVPPPVDDTWLQNSNSGHSPNVQRRPVSNIMPPSRPPAVRGPTPGPPLIPVPAGGSAYPPIPSRPGSTGPFSAANNDPFSAPPQIPSRPARIPPGVPPGPETTRRPKPAHHNPTCRALLTRLSIGTGSWGRGHLPNIIDAKWLLNEPNIPEDPPMQNRCPPSTAANENANLFGSISITVAFGPNYSRQEEILGLILSGWKKTLCNGRYDSVTSSVCNIQTSLCWIPGPLYLTVGVFKPFPHVPHVELTCPNKIYVQFLDLRDKICINFHIYLTVYKNLYPMRFFFFFSYRIGFDSLQISAFLLTGGVEDCEIVISSDQKEAANGGDITHTTRKLGSRDVIFYVSSKSFLAVGGGEKILNKIKMSIGRQTNETSHKCYLFPQLYLKLKKKKKICWREQQEVKPIRVYFLFKALLTHYWTIGFVQA</sequence>
<feature type="compositionally biased region" description="Polar residues" evidence="1">
    <location>
        <begin position="224"/>
        <end position="235"/>
    </location>
</feature>
<evidence type="ECO:0000259" key="3">
    <source>
        <dbReference type="PROSITE" id="PS51388"/>
    </source>
</evidence>
<dbReference type="PANTHER" id="PTHR11566:SF23">
    <property type="entry name" value="DYNAMIN-2"/>
    <property type="match status" value="1"/>
</dbReference>
<dbReference type="InterPro" id="IPR001849">
    <property type="entry name" value="PH_domain"/>
</dbReference>
<dbReference type="GO" id="GO:0005874">
    <property type="term" value="C:microtubule"/>
    <property type="evidence" value="ECO:0007669"/>
    <property type="project" value="TreeGrafter"/>
</dbReference>
<dbReference type="InterPro" id="IPR003130">
    <property type="entry name" value="GED"/>
</dbReference>
<dbReference type="GO" id="GO:0008017">
    <property type="term" value="F:microtubule binding"/>
    <property type="evidence" value="ECO:0007669"/>
    <property type="project" value="TreeGrafter"/>
</dbReference>
<dbReference type="AlphaFoldDB" id="A0A2G9SA02"/>
<dbReference type="PROSITE" id="PS50003">
    <property type="entry name" value="PH_DOMAIN"/>
    <property type="match status" value="1"/>
</dbReference>
<dbReference type="GO" id="GO:0031623">
    <property type="term" value="P:receptor internalization"/>
    <property type="evidence" value="ECO:0007669"/>
    <property type="project" value="TreeGrafter"/>
</dbReference>
<dbReference type="Gene3D" id="2.30.29.30">
    <property type="entry name" value="Pleckstrin-homology domain (PH domain)/Phosphotyrosine-binding domain (PTB)"/>
    <property type="match status" value="1"/>
</dbReference>
<evidence type="ECO:0000259" key="2">
    <source>
        <dbReference type="PROSITE" id="PS50003"/>
    </source>
</evidence>
<dbReference type="InterPro" id="IPR020850">
    <property type="entry name" value="GED_dom"/>
</dbReference>
<reference evidence="5" key="1">
    <citation type="journal article" date="2017" name="Nat. Commun.">
        <title>The North American bullfrog draft genome provides insight into hormonal regulation of long noncoding RNA.</title>
        <authorList>
            <person name="Hammond S.A."/>
            <person name="Warren R.L."/>
            <person name="Vandervalk B.P."/>
            <person name="Kucuk E."/>
            <person name="Khan H."/>
            <person name="Gibb E.A."/>
            <person name="Pandoh P."/>
            <person name="Kirk H."/>
            <person name="Zhao Y."/>
            <person name="Jones M."/>
            <person name="Mungall A.J."/>
            <person name="Coope R."/>
            <person name="Pleasance S."/>
            <person name="Moore R.A."/>
            <person name="Holt R.A."/>
            <person name="Round J.M."/>
            <person name="Ohora S."/>
            <person name="Walle B.V."/>
            <person name="Veldhoen N."/>
            <person name="Helbing C.C."/>
            <person name="Birol I."/>
        </authorList>
    </citation>
    <scope>NUCLEOTIDE SEQUENCE [LARGE SCALE GENOMIC DNA]</scope>
</reference>
<dbReference type="GO" id="GO:0005737">
    <property type="term" value="C:cytoplasm"/>
    <property type="evidence" value="ECO:0007669"/>
    <property type="project" value="TreeGrafter"/>
</dbReference>
<dbReference type="GO" id="GO:0005525">
    <property type="term" value="F:GTP binding"/>
    <property type="evidence" value="ECO:0007669"/>
    <property type="project" value="UniProtKB-KW"/>
</dbReference>
<dbReference type="CDD" id="cd01256">
    <property type="entry name" value="PH_dynamin"/>
    <property type="match status" value="1"/>
</dbReference>
<feature type="region of interest" description="Disordered" evidence="1">
    <location>
        <begin position="224"/>
        <end position="327"/>
    </location>
</feature>
<feature type="domain" description="PH" evidence="2">
    <location>
        <begin position="1"/>
        <end position="92"/>
    </location>
</feature>
<evidence type="ECO:0000313" key="5">
    <source>
        <dbReference type="Proteomes" id="UP000228934"/>
    </source>
</evidence>
<dbReference type="GO" id="GO:0003924">
    <property type="term" value="F:GTPase activity"/>
    <property type="evidence" value="ECO:0007669"/>
    <property type="project" value="InterPro"/>
</dbReference>
<dbReference type="SMART" id="SM00302">
    <property type="entry name" value="GED"/>
    <property type="match status" value="1"/>
</dbReference>
<name>A0A2G9SA02_AQUCT</name>
<evidence type="ECO:0008006" key="6">
    <source>
        <dbReference type="Google" id="ProtNLM"/>
    </source>
</evidence>
<dbReference type="PROSITE" id="PS51388">
    <property type="entry name" value="GED"/>
    <property type="match status" value="1"/>
</dbReference>
<evidence type="ECO:0000256" key="1">
    <source>
        <dbReference type="SAM" id="MobiDB-lite"/>
    </source>
</evidence>
<evidence type="ECO:0000313" key="4">
    <source>
        <dbReference type="EMBL" id="PIO36895.1"/>
    </source>
</evidence>
<dbReference type="Pfam" id="PF02212">
    <property type="entry name" value="GED"/>
    <property type="match status" value="1"/>
</dbReference>
<dbReference type="Proteomes" id="UP000228934">
    <property type="component" value="Unassembled WGS sequence"/>
</dbReference>
<dbReference type="PANTHER" id="PTHR11566">
    <property type="entry name" value="DYNAMIN"/>
    <property type="match status" value="1"/>
</dbReference>
<dbReference type="SUPFAM" id="SSF50729">
    <property type="entry name" value="PH domain-like"/>
    <property type="match status" value="1"/>
</dbReference>
<gene>
    <name evidence="4" type="ORF">AB205_0049520</name>
</gene>
<dbReference type="InterPro" id="IPR022812">
    <property type="entry name" value="Dynamin"/>
</dbReference>
<dbReference type="GO" id="GO:0016185">
    <property type="term" value="P:synaptic vesicle budding from presynaptic endocytic zone membrane"/>
    <property type="evidence" value="ECO:0007669"/>
    <property type="project" value="TreeGrafter"/>
</dbReference>
<protein>
    <recommendedName>
        <fullName evidence="6">Dynamin GTPase</fullName>
    </recommendedName>
</protein>
<dbReference type="OrthoDB" id="5061070at2759"/>
<feature type="compositionally biased region" description="Polar residues" evidence="1">
    <location>
        <begin position="278"/>
        <end position="291"/>
    </location>
</feature>
<dbReference type="GO" id="GO:0098793">
    <property type="term" value="C:presynapse"/>
    <property type="evidence" value="ECO:0007669"/>
    <property type="project" value="GOC"/>
</dbReference>
<dbReference type="GO" id="GO:0005886">
    <property type="term" value="C:plasma membrane"/>
    <property type="evidence" value="ECO:0007669"/>
    <property type="project" value="TreeGrafter"/>
</dbReference>
<keyword evidence="5" id="KW-1185">Reference proteome</keyword>
<dbReference type="EMBL" id="KV927087">
    <property type="protein sequence ID" value="PIO36895.1"/>
    <property type="molecule type" value="Genomic_DNA"/>
</dbReference>
<proteinExistence type="predicted"/>
<feature type="compositionally biased region" description="Pro residues" evidence="1">
    <location>
        <begin position="293"/>
        <end position="313"/>
    </location>
</feature>
<accession>A0A2G9SA02</accession>